<dbReference type="HOGENOM" id="CLU_018808_11_1_0"/>
<feature type="transmembrane region" description="Helical" evidence="13">
    <location>
        <begin position="457"/>
        <end position="473"/>
    </location>
</feature>
<keyword evidence="5 13" id="KW-0812">Transmembrane</keyword>
<dbReference type="OrthoDB" id="9810181at2"/>
<evidence type="ECO:0000256" key="12">
    <source>
        <dbReference type="SAM" id="MobiDB-lite"/>
    </source>
</evidence>
<keyword evidence="10" id="KW-0739">Sodium transport</keyword>
<dbReference type="Pfam" id="PF00474">
    <property type="entry name" value="SSF"/>
    <property type="match status" value="1"/>
</dbReference>
<evidence type="ECO:0000256" key="6">
    <source>
        <dbReference type="ARBA" id="ARBA00022989"/>
    </source>
</evidence>
<gene>
    <name evidence="14" type="ordered locus">Isop_1231</name>
</gene>
<feature type="compositionally biased region" description="Polar residues" evidence="12">
    <location>
        <begin position="522"/>
        <end position="539"/>
    </location>
</feature>
<comment type="subcellular location">
    <subcellularLocation>
        <location evidence="1">Cell membrane</location>
        <topology evidence="1">Multi-pass membrane protein</topology>
    </subcellularLocation>
</comment>
<dbReference type="InterPro" id="IPR038377">
    <property type="entry name" value="Na/Glc_symporter_sf"/>
</dbReference>
<feature type="transmembrane region" description="Helical" evidence="13">
    <location>
        <begin position="122"/>
        <end position="151"/>
    </location>
</feature>
<feature type="transmembrane region" description="Helical" evidence="13">
    <location>
        <begin position="232"/>
        <end position="251"/>
    </location>
</feature>
<feature type="transmembrane region" description="Helical" evidence="13">
    <location>
        <begin position="79"/>
        <end position="97"/>
    </location>
</feature>
<evidence type="ECO:0000256" key="3">
    <source>
        <dbReference type="ARBA" id="ARBA00022448"/>
    </source>
</evidence>
<keyword evidence="9 13" id="KW-0472">Membrane</keyword>
<evidence type="ECO:0000256" key="10">
    <source>
        <dbReference type="ARBA" id="ARBA00023201"/>
    </source>
</evidence>
<feature type="transmembrane region" description="Helical" evidence="13">
    <location>
        <begin position="493"/>
        <end position="514"/>
    </location>
</feature>
<dbReference type="RefSeq" id="WP_013564106.1">
    <property type="nucleotide sequence ID" value="NC_014962.1"/>
</dbReference>
<keyword evidence="6 13" id="KW-1133">Transmembrane helix</keyword>
<evidence type="ECO:0000313" key="15">
    <source>
        <dbReference type="Proteomes" id="UP000008631"/>
    </source>
</evidence>
<accession>E8R6B6</accession>
<dbReference type="GO" id="GO:0006814">
    <property type="term" value="P:sodium ion transport"/>
    <property type="evidence" value="ECO:0007669"/>
    <property type="project" value="UniProtKB-KW"/>
</dbReference>
<evidence type="ECO:0000256" key="1">
    <source>
        <dbReference type="ARBA" id="ARBA00004651"/>
    </source>
</evidence>
<evidence type="ECO:0000256" key="11">
    <source>
        <dbReference type="RuleBase" id="RU362091"/>
    </source>
</evidence>
<reference evidence="14 15" key="2">
    <citation type="journal article" date="2011" name="Stand. Genomic Sci.">
        <title>Complete genome sequence of Isosphaera pallida type strain (IS1B).</title>
        <authorList>
            <consortium name="US DOE Joint Genome Institute (JGI-PGF)"/>
            <person name="Goker M."/>
            <person name="Cleland D."/>
            <person name="Saunders E."/>
            <person name="Lapidus A."/>
            <person name="Nolan M."/>
            <person name="Lucas S."/>
            <person name="Hammon N."/>
            <person name="Deshpande S."/>
            <person name="Cheng J.F."/>
            <person name="Tapia R."/>
            <person name="Han C."/>
            <person name="Goodwin L."/>
            <person name="Pitluck S."/>
            <person name="Liolios K."/>
            <person name="Pagani I."/>
            <person name="Ivanova N."/>
            <person name="Mavromatis K."/>
            <person name="Pati A."/>
            <person name="Chen A."/>
            <person name="Palaniappan K."/>
            <person name="Land M."/>
            <person name="Hauser L."/>
            <person name="Chang Y.J."/>
            <person name="Jeffries C.D."/>
            <person name="Detter J.C."/>
            <person name="Beck B."/>
            <person name="Woyke T."/>
            <person name="Bristow J."/>
            <person name="Eisen J.A."/>
            <person name="Markowitz V."/>
            <person name="Hugenholtz P."/>
            <person name="Kyrpides N.C."/>
            <person name="Klenk H.P."/>
        </authorList>
    </citation>
    <scope>NUCLEOTIDE SEQUENCE [LARGE SCALE GENOMIC DNA]</scope>
    <source>
        <strain evidence="15">ATCC 43644 / DSM 9630 / IS1B</strain>
    </source>
</reference>
<evidence type="ECO:0000313" key="14">
    <source>
        <dbReference type="EMBL" id="ADV61817.1"/>
    </source>
</evidence>
<feature type="transmembrane region" description="Helical" evidence="13">
    <location>
        <begin position="427"/>
        <end position="445"/>
    </location>
</feature>
<dbReference type="PANTHER" id="PTHR42985:SF32">
    <property type="entry name" value="SODIUM IODIDE SYMPORTER"/>
    <property type="match status" value="1"/>
</dbReference>
<proteinExistence type="inferred from homology"/>
<dbReference type="EMBL" id="CP002353">
    <property type="protein sequence ID" value="ADV61817.1"/>
    <property type="molecule type" value="Genomic_DNA"/>
</dbReference>
<dbReference type="InterPro" id="IPR001734">
    <property type="entry name" value="Na/solute_symporter"/>
</dbReference>
<dbReference type="PANTHER" id="PTHR42985">
    <property type="entry name" value="SODIUM-COUPLED MONOCARBOXYLATE TRANSPORTER"/>
    <property type="match status" value="1"/>
</dbReference>
<keyword evidence="4" id="KW-1003">Cell membrane</keyword>
<feature type="transmembrane region" description="Helical" evidence="13">
    <location>
        <begin position="48"/>
        <end position="67"/>
    </location>
</feature>
<keyword evidence="3" id="KW-0813">Transport</keyword>
<protein>
    <submittedName>
        <fullName evidence="14">Na+/solute symporter</fullName>
    </submittedName>
</protein>
<name>E8R6B6_ISOPI</name>
<feature type="region of interest" description="Disordered" evidence="12">
    <location>
        <begin position="522"/>
        <end position="553"/>
    </location>
</feature>
<evidence type="ECO:0000256" key="7">
    <source>
        <dbReference type="ARBA" id="ARBA00023053"/>
    </source>
</evidence>
<dbReference type="GO" id="GO:0005886">
    <property type="term" value="C:plasma membrane"/>
    <property type="evidence" value="ECO:0007669"/>
    <property type="project" value="UniProtKB-SubCell"/>
</dbReference>
<evidence type="ECO:0000256" key="2">
    <source>
        <dbReference type="ARBA" id="ARBA00006434"/>
    </source>
</evidence>
<feature type="transmembrane region" description="Helical" evidence="13">
    <location>
        <begin position="398"/>
        <end position="421"/>
    </location>
</feature>
<feature type="transmembrane region" description="Helical" evidence="13">
    <location>
        <begin position="187"/>
        <end position="205"/>
    </location>
</feature>
<dbReference type="KEGG" id="ipa:Isop_1231"/>
<dbReference type="AlphaFoldDB" id="E8R6B6"/>
<dbReference type="Gene3D" id="1.20.1730.10">
    <property type="entry name" value="Sodium/glucose cotransporter"/>
    <property type="match status" value="1"/>
</dbReference>
<evidence type="ECO:0000256" key="13">
    <source>
        <dbReference type="SAM" id="Phobius"/>
    </source>
</evidence>
<evidence type="ECO:0000256" key="4">
    <source>
        <dbReference type="ARBA" id="ARBA00022475"/>
    </source>
</evidence>
<sequence length="553" mass="59320">MKPHALAWVDVAILVAYLVGTVVLGLWAGRKTRDPARYLIAGGQLGPVLVGLSIFGTFVSSISFLALPSKALASNWNPFVFSLTLIPAAWIASRWFMPWYRASGSISAFAHLGDRFGSWAQFYTVICFLLIQLGRVATILYLVALVTAPLLTLPVEWIILVIGLTVVVSTWVGGIEAVIWTDAAQSLILVTGPLICLGALAAALGGPERWWSVAVAFDKFSLGGWSWNWTEATIWTTMAYGLCINLQNFGIDQNFVQRYLTARDDKAARRSIWLGAWVYVPVSALFLLMGTGLFVLIHDQPGRLPEGLDPLSRPDEVLPWFLATQLPTGLGGLVIAAVFAAAMSTISSSLHALATLTASDLRTGLGWGLALRSLRAPHEEGSGRSTTLGATTDRRELIWLRGAVVAWGLTATLAALAMTRVASALDWWWTWAGVFGGGTLGLFLLGRLPKWVRPQRGGAVFAALAGVSVIAWMTLSPSQDWMPPGTRNPLHPWWTIVGGTGITVVTGALIAMVFGRAVKHASPSTNPRAIANVSTQSGLDGTRGCDSVPAKRG</sequence>
<comment type="similarity">
    <text evidence="2 11">Belongs to the sodium:solute symporter (SSF) (TC 2.A.21) family.</text>
</comment>
<feature type="transmembrane region" description="Helical" evidence="13">
    <location>
        <begin position="317"/>
        <end position="342"/>
    </location>
</feature>
<keyword evidence="7" id="KW-0915">Sodium</keyword>
<keyword evidence="15" id="KW-1185">Reference proteome</keyword>
<evidence type="ECO:0000256" key="8">
    <source>
        <dbReference type="ARBA" id="ARBA00023065"/>
    </source>
</evidence>
<keyword evidence="8" id="KW-0406">Ion transport</keyword>
<organism evidence="14 15">
    <name type="scientific">Isosphaera pallida (strain ATCC 43644 / DSM 9630 / IS1B)</name>
    <dbReference type="NCBI Taxonomy" id="575540"/>
    <lineage>
        <taxon>Bacteria</taxon>
        <taxon>Pseudomonadati</taxon>
        <taxon>Planctomycetota</taxon>
        <taxon>Planctomycetia</taxon>
        <taxon>Isosphaerales</taxon>
        <taxon>Isosphaeraceae</taxon>
        <taxon>Isosphaera</taxon>
    </lineage>
</organism>
<feature type="transmembrane region" description="Helical" evidence="13">
    <location>
        <begin position="272"/>
        <end position="297"/>
    </location>
</feature>
<dbReference type="InterPro" id="IPR051163">
    <property type="entry name" value="Sodium:Solute_Symporter_SSF"/>
</dbReference>
<reference key="1">
    <citation type="submission" date="2010-11" db="EMBL/GenBank/DDBJ databases">
        <title>The complete sequence of chromosome of Isophaera pallida ATCC 43644.</title>
        <authorList>
            <consortium name="US DOE Joint Genome Institute (JGI-PGF)"/>
            <person name="Lucas S."/>
            <person name="Copeland A."/>
            <person name="Lapidus A."/>
            <person name="Bruce D."/>
            <person name="Goodwin L."/>
            <person name="Pitluck S."/>
            <person name="Kyrpides N."/>
            <person name="Mavromatis K."/>
            <person name="Pagani I."/>
            <person name="Ivanova N."/>
            <person name="Saunders E."/>
            <person name="Brettin T."/>
            <person name="Detter J.C."/>
            <person name="Han C."/>
            <person name="Tapia R."/>
            <person name="Land M."/>
            <person name="Hauser L."/>
            <person name="Markowitz V."/>
            <person name="Cheng J.-F."/>
            <person name="Hugenholtz P."/>
            <person name="Woyke T."/>
            <person name="Wu D."/>
            <person name="Eisen J.A."/>
        </authorList>
    </citation>
    <scope>NUCLEOTIDE SEQUENCE</scope>
    <source>
        <strain>ATCC 43644</strain>
    </source>
</reference>
<feature type="transmembrane region" description="Helical" evidence="13">
    <location>
        <begin position="6"/>
        <end position="27"/>
    </location>
</feature>
<dbReference type="Proteomes" id="UP000008631">
    <property type="component" value="Chromosome"/>
</dbReference>
<dbReference type="STRING" id="575540.Isop_1231"/>
<dbReference type="eggNOG" id="COG0591">
    <property type="taxonomic scope" value="Bacteria"/>
</dbReference>
<evidence type="ECO:0000256" key="5">
    <source>
        <dbReference type="ARBA" id="ARBA00022692"/>
    </source>
</evidence>
<dbReference type="PROSITE" id="PS50283">
    <property type="entry name" value="NA_SOLUT_SYMP_3"/>
    <property type="match status" value="1"/>
</dbReference>
<dbReference type="GO" id="GO:0015293">
    <property type="term" value="F:symporter activity"/>
    <property type="evidence" value="ECO:0007669"/>
    <property type="project" value="TreeGrafter"/>
</dbReference>
<feature type="transmembrane region" description="Helical" evidence="13">
    <location>
        <begin position="157"/>
        <end position="180"/>
    </location>
</feature>
<dbReference type="InParanoid" id="E8R6B6"/>
<evidence type="ECO:0000256" key="9">
    <source>
        <dbReference type="ARBA" id="ARBA00023136"/>
    </source>
</evidence>